<accession>A0A1F7GJJ4</accession>
<dbReference type="InterPro" id="IPR012337">
    <property type="entry name" value="RNaseH-like_sf"/>
</dbReference>
<dbReference type="AlphaFoldDB" id="A0A1F7GJJ4"/>
<sequence length="205" mass="23902">MTKLFFDIETIPVDESMKNLYLEIKSKKDGEGLIVEKVDELIAKTSFDGTFGRICCIGYIKEGSQIERGVLKGDEKQMLSDFWRIAADVYQFIGHNIFEFDLPFIYQRSIIHGVKPRLELSFAKYRSMPFFDTMSEWGKWGYGKNVKLDTLAKVFGFPTSKDVMDGSQVWPYFQEGKIEEICVYCMKDVELTRQVYYKMMVETMP</sequence>
<dbReference type="InterPro" id="IPR019288">
    <property type="entry name" value="3'-5'_exonuclease_PolB-like"/>
</dbReference>
<evidence type="ECO:0000259" key="1">
    <source>
        <dbReference type="Pfam" id="PF10108"/>
    </source>
</evidence>
<reference evidence="2 3" key="1">
    <citation type="journal article" date="2016" name="Nat. Commun.">
        <title>Thousands of microbial genomes shed light on interconnected biogeochemical processes in an aquifer system.</title>
        <authorList>
            <person name="Anantharaman K."/>
            <person name="Brown C.T."/>
            <person name="Hug L.A."/>
            <person name="Sharon I."/>
            <person name="Castelle C.J."/>
            <person name="Probst A.J."/>
            <person name="Thomas B.C."/>
            <person name="Singh A."/>
            <person name="Wilkins M.J."/>
            <person name="Karaoz U."/>
            <person name="Brodie E.L."/>
            <person name="Williams K.H."/>
            <person name="Hubbard S.S."/>
            <person name="Banfield J.F."/>
        </authorList>
    </citation>
    <scope>NUCLEOTIDE SEQUENCE [LARGE SCALE GENOMIC DNA]</scope>
</reference>
<proteinExistence type="predicted"/>
<dbReference type="Pfam" id="PF10108">
    <property type="entry name" value="DNA_pol_B_exo2"/>
    <property type="match status" value="1"/>
</dbReference>
<name>A0A1F7GJJ4_9BACT</name>
<feature type="domain" description="Predicted 3'-5' exonuclease PolB-like" evidence="1">
    <location>
        <begin position="71"/>
        <end position="201"/>
    </location>
</feature>
<gene>
    <name evidence="2" type="ORF">A2799_04380</name>
</gene>
<dbReference type="GO" id="GO:0003676">
    <property type="term" value="F:nucleic acid binding"/>
    <property type="evidence" value="ECO:0007669"/>
    <property type="project" value="InterPro"/>
</dbReference>
<dbReference type="Gene3D" id="3.30.420.10">
    <property type="entry name" value="Ribonuclease H-like superfamily/Ribonuclease H"/>
    <property type="match status" value="1"/>
</dbReference>
<dbReference type="InterPro" id="IPR036397">
    <property type="entry name" value="RNaseH_sf"/>
</dbReference>
<organism evidence="2 3">
    <name type="scientific">Candidatus Roizmanbacteria bacterium RIFCSPHIGHO2_01_FULL_39_24</name>
    <dbReference type="NCBI Taxonomy" id="1802032"/>
    <lineage>
        <taxon>Bacteria</taxon>
        <taxon>Candidatus Roizmaniibacteriota</taxon>
    </lineage>
</organism>
<evidence type="ECO:0000313" key="2">
    <source>
        <dbReference type="EMBL" id="OGK19025.1"/>
    </source>
</evidence>
<dbReference type="Proteomes" id="UP000176850">
    <property type="component" value="Unassembled WGS sequence"/>
</dbReference>
<protein>
    <recommendedName>
        <fullName evidence="1">Predicted 3'-5' exonuclease PolB-like domain-containing protein</fullName>
    </recommendedName>
</protein>
<evidence type="ECO:0000313" key="3">
    <source>
        <dbReference type="Proteomes" id="UP000176850"/>
    </source>
</evidence>
<dbReference type="SUPFAM" id="SSF53098">
    <property type="entry name" value="Ribonuclease H-like"/>
    <property type="match status" value="1"/>
</dbReference>
<dbReference type="EMBL" id="MFZH01000020">
    <property type="protein sequence ID" value="OGK19025.1"/>
    <property type="molecule type" value="Genomic_DNA"/>
</dbReference>
<comment type="caution">
    <text evidence="2">The sequence shown here is derived from an EMBL/GenBank/DDBJ whole genome shotgun (WGS) entry which is preliminary data.</text>
</comment>